<keyword evidence="3" id="KW-1185">Reference proteome</keyword>
<dbReference type="Proteomes" id="UP001189429">
    <property type="component" value="Unassembled WGS sequence"/>
</dbReference>
<evidence type="ECO:0000256" key="1">
    <source>
        <dbReference type="SAM" id="MobiDB-lite"/>
    </source>
</evidence>
<proteinExistence type="predicted"/>
<evidence type="ECO:0008006" key="4">
    <source>
        <dbReference type="Google" id="ProtNLM"/>
    </source>
</evidence>
<feature type="region of interest" description="Disordered" evidence="1">
    <location>
        <begin position="1"/>
        <end position="38"/>
    </location>
</feature>
<evidence type="ECO:0000313" key="2">
    <source>
        <dbReference type="EMBL" id="CAK0818229.1"/>
    </source>
</evidence>
<gene>
    <name evidence="2" type="ORF">PCOR1329_LOCUS20575</name>
</gene>
<sequence>MGGGASCCAIPDPAPALLDPAPDFEDEQSPELEQHDPRWDDDGFNEWADDCRLQWLSVEYVRQLHRTRQLLPGCQDCSPSSVHVGAPPNGVELFHVVHCYLGFKHPDPCGEHLKDLVELLADADGADLVHIDWCARPCQRTEDKMLIVSDHSLVDERTPEEHRRNDVYVSRSGFLITYSPIRTIVLHRVPPHSDRATRPYPEITSSVWITYELMLAAYCQRVVNSSHPVVKSMITPDSLTDPVGAIREGVRSQRLRIDFASDIDNMILPNMRRAFGSMLPVYDDHRGFRSFCVAAEIAWVKVSYVRRFVALTNMNGGRTFPRRQELPRGTFYVGLPPESRRMYVVSHGWATEHHPSPSGLTLRRLLEAIDMDEGASDDDGIFLDFCSLDQRARPQSAGQLAQRERTVAETRRFYLALWEMTRMYSYCGCRVVVLPEIEPWQLFEAAGTQPERVHSEVKGRTCLRSAVWGWVNEVPYHCRGWCFAEFSCARKAGIIVNGRDPAVQTVFEAREWPADVPSYTRNMEDPTIEFTSKGDREYVAYIFTKMIFDPRVIIDRRMTPGMGWHARTELDTRDNGLLRANMFGSRLESIC</sequence>
<dbReference type="EMBL" id="CAUYUJ010006669">
    <property type="protein sequence ID" value="CAK0818229.1"/>
    <property type="molecule type" value="Genomic_DNA"/>
</dbReference>
<reference evidence="2" key="1">
    <citation type="submission" date="2023-10" db="EMBL/GenBank/DDBJ databases">
        <authorList>
            <person name="Chen Y."/>
            <person name="Shah S."/>
            <person name="Dougan E. K."/>
            <person name="Thang M."/>
            <person name="Chan C."/>
        </authorList>
    </citation>
    <scope>NUCLEOTIDE SEQUENCE [LARGE SCALE GENOMIC DNA]</scope>
</reference>
<accession>A0ABN9RJ51</accession>
<comment type="caution">
    <text evidence="2">The sequence shown here is derived from an EMBL/GenBank/DDBJ whole genome shotgun (WGS) entry which is preliminary data.</text>
</comment>
<evidence type="ECO:0000313" key="3">
    <source>
        <dbReference type="Proteomes" id="UP001189429"/>
    </source>
</evidence>
<name>A0ABN9RJ51_9DINO</name>
<protein>
    <recommendedName>
        <fullName evidence="4">Heterokaryon incompatibility domain-containing protein</fullName>
    </recommendedName>
</protein>
<organism evidence="2 3">
    <name type="scientific">Prorocentrum cordatum</name>
    <dbReference type="NCBI Taxonomy" id="2364126"/>
    <lineage>
        <taxon>Eukaryota</taxon>
        <taxon>Sar</taxon>
        <taxon>Alveolata</taxon>
        <taxon>Dinophyceae</taxon>
        <taxon>Prorocentrales</taxon>
        <taxon>Prorocentraceae</taxon>
        <taxon>Prorocentrum</taxon>
    </lineage>
</organism>